<reference evidence="13" key="1">
    <citation type="journal article" date="2019" name="Int. J. Syst. Evol. Microbiol.">
        <title>The Global Catalogue of Microorganisms (GCM) 10K type strain sequencing project: providing services to taxonomists for standard genome sequencing and annotation.</title>
        <authorList>
            <consortium name="The Broad Institute Genomics Platform"/>
            <consortium name="The Broad Institute Genome Sequencing Center for Infectious Disease"/>
            <person name="Wu L."/>
            <person name="Ma J."/>
        </authorList>
    </citation>
    <scope>NUCLEOTIDE SEQUENCE [LARGE SCALE GENOMIC DNA]</scope>
    <source>
        <strain evidence="13">CCUG 59189</strain>
    </source>
</reference>
<comment type="caution">
    <text evidence="12">The sequence shown here is derived from an EMBL/GenBank/DDBJ whole genome shotgun (WGS) entry which is preliminary data.</text>
</comment>
<organism evidence="12 13">
    <name type="scientific">Paenibacillus puldeungensis</name>
    <dbReference type="NCBI Taxonomy" id="696536"/>
    <lineage>
        <taxon>Bacteria</taxon>
        <taxon>Bacillati</taxon>
        <taxon>Bacillota</taxon>
        <taxon>Bacilli</taxon>
        <taxon>Bacillales</taxon>
        <taxon>Paenibacillaceae</taxon>
        <taxon>Paenibacillus</taxon>
    </lineage>
</organism>
<evidence type="ECO:0000256" key="8">
    <source>
        <dbReference type="ARBA" id="ARBA00022840"/>
    </source>
</evidence>
<keyword evidence="7 12" id="KW-0418">Kinase</keyword>
<keyword evidence="13" id="KW-1185">Reference proteome</keyword>
<keyword evidence="9" id="KW-0902">Two-component regulatory system</keyword>
<dbReference type="EC" id="2.7.13.3" evidence="3"/>
<dbReference type="PANTHER" id="PTHR42878">
    <property type="entry name" value="TWO-COMPONENT HISTIDINE KINASE"/>
    <property type="match status" value="1"/>
</dbReference>
<dbReference type="SMART" id="SM00387">
    <property type="entry name" value="HATPase_c"/>
    <property type="match status" value="1"/>
</dbReference>
<evidence type="ECO:0000256" key="5">
    <source>
        <dbReference type="ARBA" id="ARBA00022679"/>
    </source>
</evidence>
<dbReference type="SMART" id="SM00388">
    <property type="entry name" value="HisKA"/>
    <property type="match status" value="1"/>
</dbReference>
<proteinExistence type="predicted"/>
<keyword evidence="10" id="KW-0472">Membrane</keyword>
<dbReference type="SUPFAM" id="SSF47384">
    <property type="entry name" value="Homodimeric domain of signal transducing histidine kinase"/>
    <property type="match status" value="1"/>
</dbReference>
<feature type="transmembrane region" description="Helical" evidence="10">
    <location>
        <begin position="12"/>
        <end position="35"/>
    </location>
</feature>
<evidence type="ECO:0000256" key="2">
    <source>
        <dbReference type="ARBA" id="ARBA00004370"/>
    </source>
</evidence>
<accession>A0ABW3S312</accession>
<evidence type="ECO:0000256" key="4">
    <source>
        <dbReference type="ARBA" id="ARBA00022553"/>
    </source>
</evidence>
<keyword evidence="6" id="KW-0547">Nucleotide-binding</keyword>
<dbReference type="SUPFAM" id="SSF55874">
    <property type="entry name" value="ATPase domain of HSP90 chaperone/DNA topoisomerase II/histidine kinase"/>
    <property type="match status" value="1"/>
</dbReference>
<dbReference type="Gene3D" id="1.10.287.130">
    <property type="match status" value="1"/>
</dbReference>
<dbReference type="InterPro" id="IPR003594">
    <property type="entry name" value="HATPase_dom"/>
</dbReference>
<protein>
    <recommendedName>
        <fullName evidence="3">histidine kinase</fullName>
        <ecNumber evidence="3">2.7.13.3</ecNumber>
    </recommendedName>
</protein>
<dbReference type="CDD" id="cd00082">
    <property type="entry name" value="HisKA"/>
    <property type="match status" value="1"/>
</dbReference>
<keyword evidence="4" id="KW-0597">Phosphoprotein</keyword>
<dbReference type="Gene3D" id="3.30.565.10">
    <property type="entry name" value="Histidine kinase-like ATPase, C-terminal domain"/>
    <property type="match status" value="1"/>
</dbReference>
<evidence type="ECO:0000256" key="6">
    <source>
        <dbReference type="ARBA" id="ARBA00022741"/>
    </source>
</evidence>
<dbReference type="InterPro" id="IPR050351">
    <property type="entry name" value="BphY/WalK/GraS-like"/>
</dbReference>
<evidence type="ECO:0000313" key="12">
    <source>
        <dbReference type="EMBL" id="MFD1179182.1"/>
    </source>
</evidence>
<keyword evidence="8" id="KW-0067">ATP-binding</keyword>
<keyword evidence="5" id="KW-0808">Transferase</keyword>
<comment type="catalytic activity">
    <reaction evidence="1">
        <text>ATP + protein L-histidine = ADP + protein N-phospho-L-histidine.</text>
        <dbReference type="EC" id="2.7.13.3"/>
    </reaction>
</comment>
<dbReference type="Proteomes" id="UP001597262">
    <property type="component" value="Unassembled WGS sequence"/>
</dbReference>
<dbReference type="PRINTS" id="PR00344">
    <property type="entry name" value="BCTRLSENSOR"/>
</dbReference>
<dbReference type="Pfam" id="PF02518">
    <property type="entry name" value="HATPase_c"/>
    <property type="match status" value="1"/>
</dbReference>
<comment type="subcellular location">
    <subcellularLocation>
        <location evidence="2">Membrane</location>
    </subcellularLocation>
</comment>
<evidence type="ECO:0000313" key="13">
    <source>
        <dbReference type="Proteomes" id="UP001597262"/>
    </source>
</evidence>
<dbReference type="InterPro" id="IPR003661">
    <property type="entry name" value="HisK_dim/P_dom"/>
</dbReference>
<gene>
    <name evidence="12" type="ORF">ACFQ3W_23215</name>
</gene>
<dbReference type="PANTHER" id="PTHR42878:SF7">
    <property type="entry name" value="SENSOR HISTIDINE KINASE GLRK"/>
    <property type="match status" value="1"/>
</dbReference>
<dbReference type="PROSITE" id="PS50109">
    <property type="entry name" value="HIS_KIN"/>
    <property type="match status" value="1"/>
</dbReference>
<dbReference type="GO" id="GO:0016301">
    <property type="term" value="F:kinase activity"/>
    <property type="evidence" value="ECO:0007669"/>
    <property type="project" value="UniProtKB-KW"/>
</dbReference>
<dbReference type="Pfam" id="PF00512">
    <property type="entry name" value="HisKA"/>
    <property type="match status" value="1"/>
</dbReference>
<dbReference type="EMBL" id="JBHTLM010000026">
    <property type="protein sequence ID" value="MFD1179182.1"/>
    <property type="molecule type" value="Genomic_DNA"/>
</dbReference>
<evidence type="ECO:0000256" key="7">
    <source>
        <dbReference type="ARBA" id="ARBA00022777"/>
    </source>
</evidence>
<evidence type="ECO:0000256" key="3">
    <source>
        <dbReference type="ARBA" id="ARBA00012438"/>
    </source>
</evidence>
<evidence type="ECO:0000259" key="11">
    <source>
        <dbReference type="PROSITE" id="PS50109"/>
    </source>
</evidence>
<dbReference type="InterPro" id="IPR005467">
    <property type="entry name" value="His_kinase_dom"/>
</dbReference>
<evidence type="ECO:0000256" key="1">
    <source>
        <dbReference type="ARBA" id="ARBA00000085"/>
    </source>
</evidence>
<evidence type="ECO:0000256" key="9">
    <source>
        <dbReference type="ARBA" id="ARBA00023012"/>
    </source>
</evidence>
<dbReference type="InterPro" id="IPR004358">
    <property type="entry name" value="Sig_transdc_His_kin-like_C"/>
</dbReference>
<dbReference type="InterPro" id="IPR036097">
    <property type="entry name" value="HisK_dim/P_sf"/>
</dbReference>
<dbReference type="RefSeq" id="WP_379321609.1">
    <property type="nucleotide sequence ID" value="NZ_JBHTLM010000026.1"/>
</dbReference>
<name>A0ABW3S312_9BACL</name>
<evidence type="ECO:0000256" key="10">
    <source>
        <dbReference type="SAM" id="Phobius"/>
    </source>
</evidence>
<feature type="domain" description="Histidine kinase" evidence="11">
    <location>
        <begin position="244"/>
        <end position="462"/>
    </location>
</feature>
<sequence length="465" mass="51473">MDGAVRILRRFVVGTILISFFLLVLNFIILAVWFFRGTYEGESPQAVVEKVAKSLEPVGGQAGYTLDPKAEQQLSQLHVWAMLVAPNGHVVWSHQLPTEIPRTYSLVQVAQFSRNFLNSYPTFVWEHGQGLVVIGYPKDSIAKYESLFPTDWVREIPLRSLGLLSGNLLLALLLAILIGSRQIKSLKPLIAGIHALGKEQPVHLEPKGVLSDLADSINHTSTLLQDKNAALKARDEARANWIAGISHDIRTPLSMILGYASELEEDGSVPEDQRKKAGIIRRHSEKLRSLISDLNLVSVLEYEMQPLELKPVRLSALARQVATEFLNNGLGDEYTLELDVPDESLKVLGDEKLLLRAVTNLVQNGITHNPEGCQIWLRTSLDEDGKTCRFIVSDDGKGLPERDLPYLLELPSSSKRKAHVPDGHGLGLPMISRIAKAHQGKLILTSEPEQGLLAEIILPVLVADR</sequence>
<dbReference type="InterPro" id="IPR036890">
    <property type="entry name" value="HATPase_C_sf"/>
</dbReference>
<keyword evidence="10" id="KW-1133">Transmembrane helix</keyword>
<keyword evidence="10" id="KW-0812">Transmembrane</keyword>